<keyword evidence="3" id="KW-1185">Reference proteome</keyword>
<sequence>MFIVHSSPKKGYKLGTASATWKKIKSATYSSNDKSVDSADVIIRSDDQGNILIYYPSTNVLEMWDWDCPDSTKDINDNDTLYLLNQRSIPMEEGWRMINFIFANTDTIVFHFESADDVKFSSFSLTHLKCIQELKAPAILKVKTKVKSKNPPSPGVPESLASKERQLPEYQIKSNGDYVIITNSEGYLVIFEFDGRNYKLKPILPKIFKESCQPLINKYEFDNMDSMVLRTSTFDKKAIFDIVGNWLVYSPTKCEYQHLKSLFEAKLANGVFNADDLLASSGSSTNSNLSSKSSPSPSNDKTTKISSGKRKFKQSFKRKRPQLLTQVKLPPPGPLLNRVISTLSNTALDGICKFSELSSQVVKSYFDKEKEKENKEMDKNSPTFNDITRAITKTIYSTAASTISSGPGDNQLIKVIDLKNDKVMGIFKPPGGVSNLSLSPYDLQLIHSNLRGDLFFMWDLYKLPLEVSLIGKFTRGKTSAKIKDIFWFINNTNSSTIKGNNYGFGCITKSSGSIHWFNINYLSGNLNSNFPNVLGQHYRSRKSGKSKAISTSTAASISRVGSVESSADSAGVNNGGVGSHRGAIDGKGSYTEFSDDWILSSMQATKFITLPNKSNSMNTGVSASRINQLAILDSKNQLRLISPLNGTSLFKYQLPFVQVNKEHAPTFVKARESSKQESTDPHINPLSRTEIETCAPYPNLYRNKNIEFSTYDYSEGDDLDNFLISFETFGNEVTNKVIKFNKEEAPNTVFEDIKRRSIILDQEEGEEEIGPDTDSSTKFATADFEANNAELSKETSEESV</sequence>
<protein>
    <submittedName>
        <fullName evidence="2">Uncharacterized protein</fullName>
    </submittedName>
</protein>
<dbReference type="OrthoDB" id="4089169at2759"/>
<evidence type="ECO:0000256" key="1">
    <source>
        <dbReference type="SAM" id="MobiDB-lite"/>
    </source>
</evidence>
<feature type="compositionally biased region" description="Basic residues" evidence="1">
    <location>
        <begin position="307"/>
        <end position="317"/>
    </location>
</feature>
<feature type="compositionally biased region" description="Low complexity" evidence="1">
    <location>
        <begin position="283"/>
        <end position="306"/>
    </location>
</feature>
<gene>
    <name evidence="2" type="ORF">CLIB1423_02S08636</name>
</gene>
<proteinExistence type="predicted"/>
<accession>A0A9P0VW70</accession>
<reference evidence="2" key="1">
    <citation type="submission" date="2022-03" db="EMBL/GenBank/DDBJ databases">
        <authorList>
            <person name="Legras J.-L."/>
            <person name="Devillers H."/>
            <person name="Grondin C."/>
        </authorList>
    </citation>
    <scope>NUCLEOTIDE SEQUENCE</scope>
    <source>
        <strain evidence="2">CLIB 1423</strain>
    </source>
</reference>
<feature type="region of interest" description="Disordered" evidence="1">
    <location>
        <begin position="283"/>
        <end position="317"/>
    </location>
</feature>
<evidence type="ECO:0000313" key="3">
    <source>
        <dbReference type="Proteomes" id="UP000837801"/>
    </source>
</evidence>
<evidence type="ECO:0000313" key="2">
    <source>
        <dbReference type="EMBL" id="CAH2350941.1"/>
    </source>
</evidence>
<dbReference type="Proteomes" id="UP000837801">
    <property type="component" value="Unassembled WGS sequence"/>
</dbReference>
<name>A0A9P0VW70_9ASCO</name>
<comment type="caution">
    <text evidence="2">The sequence shown here is derived from an EMBL/GenBank/DDBJ whole genome shotgun (WGS) entry which is preliminary data.</text>
</comment>
<dbReference type="EMBL" id="CAKXYY010000002">
    <property type="protein sequence ID" value="CAH2350941.1"/>
    <property type="molecule type" value="Genomic_DNA"/>
</dbReference>
<organism evidence="2 3">
    <name type="scientific">[Candida] railenensis</name>
    <dbReference type="NCBI Taxonomy" id="45579"/>
    <lineage>
        <taxon>Eukaryota</taxon>
        <taxon>Fungi</taxon>
        <taxon>Dikarya</taxon>
        <taxon>Ascomycota</taxon>
        <taxon>Saccharomycotina</taxon>
        <taxon>Pichiomycetes</taxon>
        <taxon>Debaryomycetaceae</taxon>
        <taxon>Kurtzmaniella</taxon>
    </lineage>
</organism>
<dbReference type="SUPFAM" id="SSF50969">
    <property type="entry name" value="YVTN repeat-like/Quinoprotein amine dehydrogenase"/>
    <property type="match status" value="1"/>
</dbReference>
<dbReference type="InterPro" id="IPR011044">
    <property type="entry name" value="Quino_amine_DH_bsu"/>
</dbReference>
<dbReference type="AlphaFoldDB" id="A0A9P0VW70"/>